<feature type="transmembrane region" description="Helical" evidence="1">
    <location>
        <begin position="15"/>
        <end position="32"/>
    </location>
</feature>
<evidence type="ECO:0000256" key="1">
    <source>
        <dbReference type="SAM" id="Phobius"/>
    </source>
</evidence>
<evidence type="ECO:0000313" key="3">
    <source>
        <dbReference type="Proteomes" id="UP001187734"/>
    </source>
</evidence>
<sequence>MLDKEEICWPSTFCSYFLVAIAQIVLVLVAAAHHAKIREVNTFLYRRYKETSVCIGVIALMLIVVQLYISIIVTSIQGPRTIIYWLGCAQLMVTLYFLHLPFEYSSEISKDERFLVDNHFTDEEEVIFSTRIDSAASEGYPGFEYYGTIVPQLSGPGGASPVSADEVLVGIG</sequence>
<keyword evidence="1" id="KW-1133">Transmembrane helix</keyword>
<feature type="transmembrane region" description="Helical" evidence="1">
    <location>
        <begin position="53"/>
        <end position="76"/>
    </location>
</feature>
<comment type="caution">
    <text evidence="2">The sequence shown here is derived from an EMBL/GenBank/DDBJ whole genome shotgun (WGS) entry which is preliminary data.</text>
</comment>
<dbReference type="AlphaFoldDB" id="A0AAE8SCV6"/>
<keyword evidence="3" id="KW-1185">Reference proteome</keyword>
<accession>A0AAE8SCV6</accession>
<keyword evidence="1" id="KW-0472">Membrane</keyword>
<proteinExistence type="predicted"/>
<evidence type="ECO:0000313" key="2">
    <source>
        <dbReference type="EMBL" id="SPJ70832.1"/>
    </source>
</evidence>
<dbReference type="EMBL" id="ONZP01000021">
    <property type="protein sequence ID" value="SPJ70832.1"/>
    <property type="molecule type" value="Genomic_DNA"/>
</dbReference>
<feature type="transmembrane region" description="Helical" evidence="1">
    <location>
        <begin position="82"/>
        <end position="100"/>
    </location>
</feature>
<reference evidence="2" key="1">
    <citation type="submission" date="2018-03" db="EMBL/GenBank/DDBJ databases">
        <authorList>
            <person name="Guldener U."/>
        </authorList>
    </citation>
    <scope>NUCLEOTIDE SEQUENCE</scope>
</reference>
<protein>
    <submittedName>
        <fullName evidence="2">Uncharacterized protein</fullName>
    </submittedName>
</protein>
<organism evidence="2 3">
    <name type="scientific">Fusarium torulosum</name>
    <dbReference type="NCBI Taxonomy" id="33205"/>
    <lineage>
        <taxon>Eukaryota</taxon>
        <taxon>Fungi</taxon>
        <taxon>Dikarya</taxon>
        <taxon>Ascomycota</taxon>
        <taxon>Pezizomycotina</taxon>
        <taxon>Sordariomycetes</taxon>
        <taxon>Hypocreomycetidae</taxon>
        <taxon>Hypocreales</taxon>
        <taxon>Nectriaceae</taxon>
        <taxon>Fusarium</taxon>
    </lineage>
</organism>
<name>A0AAE8SCV6_9HYPO</name>
<keyword evidence="1" id="KW-0812">Transmembrane</keyword>
<gene>
    <name evidence="2" type="ORF">FTOL_00560</name>
</gene>
<dbReference type="Proteomes" id="UP001187734">
    <property type="component" value="Unassembled WGS sequence"/>
</dbReference>